<dbReference type="InterPro" id="IPR000120">
    <property type="entry name" value="Amidase"/>
</dbReference>
<accession>A0ABS6QD33</accession>
<dbReference type="PANTHER" id="PTHR11895">
    <property type="entry name" value="TRANSAMIDASE"/>
    <property type="match status" value="1"/>
</dbReference>
<keyword evidence="3" id="KW-1185">Reference proteome</keyword>
<reference evidence="2 3" key="1">
    <citation type="journal article" date="2020" name="Microorganisms">
        <title>Reliable Identification of Environmental Pseudomonas Isolates Using the rpoD Gene.</title>
        <authorList>
            <consortium name="The Broad Institute Genome Sequencing Platform"/>
            <person name="Girard L."/>
            <person name="Lood C."/>
            <person name="Rokni-Zadeh H."/>
            <person name="van Noort V."/>
            <person name="Lavigne R."/>
            <person name="De Mot R."/>
        </authorList>
    </citation>
    <scope>NUCLEOTIDE SEQUENCE [LARGE SCALE GENOMIC DNA]</scope>
    <source>
        <strain evidence="2 3">RD9SR1</strain>
    </source>
</reference>
<comment type="caution">
    <text evidence="2">The sequence shown here is derived from an EMBL/GenBank/DDBJ whole genome shotgun (WGS) entry which is preliminary data.</text>
</comment>
<dbReference type="Proteomes" id="UP000609530">
    <property type="component" value="Unassembled WGS sequence"/>
</dbReference>
<dbReference type="EMBL" id="JABWRZ020000001">
    <property type="protein sequence ID" value="MBV4492106.1"/>
    <property type="molecule type" value="Genomic_DNA"/>
</dbReference>
<dbReference type="PANTHER" id="PTHR11895:SF176">
    <property type="entry name" value="AMIDASE AMID-RELATED"/>
    <property type="match status" value="1"/>
</dbReference>
<dbReference type="RefSeq" id="WP_186675876.1">
    <property type="nucleotide sequence ID" value="NZ_JABWRZ020000001.1"/>
</dbReference>
<dbReference type="Pfam" id="PF01425">
    <property type="entry name" value="Amidase"/>
    <property type="match status" value="1"/>
</dbReference>
<proteinExistence type="predicted"/>
<feature type="domain" description="Amidase" evidence="1">
    <location>
        <begin position="21"/>
        <end position="434"/>
    </location>
</feature>
<organism evidence="2 3">
    <name type="scientific">Pseudomonas oryzicola</name>
    <dbReference type="NCBI Taxonomy" id="485876"/>
    <lineage>
        <taxon>Bacteria</taxon>
        <taxon>Pseudomonadati</taxon>
        <taxon>Pseudomonadota</taxon>
        <taxon>Gammaproteobacteria</taxon>
        <taxon>Pseudomonadales</taxon>
        <taxon>Pseudomonadaceae</taxon>
        <taxon>Pseudomonas</taxon>
    </lineage>
</organism>
<evidence type="ECO:0000313" key="2">
    <source>
        <dbReference type="EMBL" id="MBV4492106.1"/>
    </source>
</evidence>
<protein>
    <submittedName>
        <fullName evidence="2">Glutamyl-tRNA amidotransferase</fullName>
    </submittedName>
</protein>
<evidence type="ECO:0000313" key="3">
    <source>
        <dbReference type="Proteomes" id="UP000609530"/>
    </source>
</evidence>
<dbReference type="Gene3D" id="3.90.1300.10">
    <property type="entry name" value="Amidase signature (AS) domain"/>
    <property type="match status" value="1"/>
</dbReference>
<dbReference type="SUPFAM" id="SSF75304">
    <property type="entry name" value="Amidase signature (AS) enzymes"/>
    <property type="match status" value="1"/>
</dbReference>
<dbReference type="InterPro" id="IPR023631">
    <property type="entry name" value="Amidase_dom"/>
</dbReference>
<evidence type="ECO:0000259" key="1">
    <source>
        <dbReference type="Pfam" id="PF01425"/>
    </source>
</evidence>
<dbReference type="InterPro" id="IPR036928">
    <property type="entry name" value="AS_sf"/>
</dbReference>
<sequence>MKTMSETIEALAQGATNALQLVRAALRKNEETEHVFTSLLETPALSAAQASLARWRQGRPLSVVDGIPLAVKDLVDVAGSRTTAGSITRDELAPATRDAPVVARLRAAGMVLLGKTNLSEFAYSGLGLNPHYGTPTADFKQVETRAPGGSSSGSAIAVQRGIVCVAIGTDTAGSIRVPAAFNGLVGFKGSSGRYDMTGIHPLAMTFDSLGCFAHSVQDCMTLDRLMRGAPESDDDPVDLNGVLFVVETRIIQDPELQPAVRANFHAVVDRLERAGAQLQYRELAAVSRTREIIKRLGWLGAIEAWRLLGSIVESPQGALLDRRVRKRLLASKALPASTESELRRVREELMHDIREELDGAVLLMPTVKHVAPPLAALEADDELFATTNLQTLAYTMIGSFLDMPGVAIPSGSDPQGLPTSILISAPQGQDDEVLRVGLAVEKLTGTQSTKPFSSL</sequence>
<name>A0ABS6QD33_9PSED</name>
<gene>
    <name evidence="2" type="ORF">HU760_016030</name>
</gene>